<comment type="similarity">
    <text evidence="1">Belongs to the glycosyl hydrolase 43 family.</text>
</comment>
<dbReference type="CDD" id="cd08994">
    <property type="entry name" value="GH43_62_32_68_117_130-like"/>
    <property type="match status" value="1"/>
</dbReference>
<dbReference type="PANTHER" id="PTHR42970:SF1">
    <property type="entry name" value="PECTATE LYASE C-RELATED"/>
    <property type="match status" value="1"/>
</dbReference>
<organism evidence="7 8">
    <name type="scientific">Plebeiibacterium sediminum</name>
    <dbReference type="NCBI Taxonomy" id="2992112"/>
    <lineage>
        <taxon>Bacteria</taxon>
        <taxon>Pseudomonadati</taxon>
        <taxon>Bacteroidota</taxon>
        <taxon>Bacteroidia</taxon>
        <taxon>Marinilabiliales</taxon>
        <taxon>Marinilabiliaceae</taxon>
        <taxon>Plebeiibacterium</taxon>
    </lineage>
</organism>
<dbReference type="InterPro" id="IPR011050">
    <property type="entry name" value="Pectin_lyase_fold/virulence"/>
</dbReference>
<dbReference type="AlphaFoldDB" id="A0AAE3SEN8"/>
<keyword evidence="4" id="KW-0325">Glycoprotein</keyword>
<reference evidence="7" key="1">
    <citation type="submission" date="2022-10" db="EMBL/GenBank/DDBJ databases">
        <authorList>
            <person name="Yu W.X."/>
        </authorList>
    </citation>
    <scope>NUCLEOTIDE SEQUENCE</scope>
    <source>
        <strain evidence="7">AAT</strain>
    </source>
</reference>
<evidence type="ECO:0000256" key="5">
    <source>
        <dbReference type="ARBA" id="ARBA00023295"/>
    </source>
</evidence>
<feature type="signal peptide" evidence="6">
    <location>
        <begin position="1"/>
        <end position="25"/>
    </location>
</feature>
<evidence type="ECO:0000256" key="6">
    <source>
        <dbReference type="SAM" id="SignalP"/>
    </source>
</evidence>
<gene>
    <name evidence="7" type="ORF">OM075_08910</name>
</gene>
<accession>A0AAE3SEN8</accession>
<evidence type="ECO:0000313" key="8">
    <source>
        <dbReference type="Proteomes" id="UP001209229"/>
    </source>
</evidence>
<protein>
    <submittedName>
        <fullName evidence="7">Family 43 glycosylhydrolase</fullName>
    </submittedName>
</protein>
<dbReference type="Gene3D" id="2.115.10.20">
    <property type="entry name" value="Glycosyl hydrolase domain, family 43"/>
    <property type="match status" value="1"/>
</dbReference>
<dbReference type="SUPFAM" id="SSF51126">
    <property type="entry name" value="Pectin lyase-like"/>
    <property type="match status" value="1"/>
</dbReference>
<evidence type="ECO:0000313" key="7">
    <source>
        <dbReference type="EMBL" id="MCW3786585.1"/>
    </source>
</evidence>
<keyword evidence="3" id="KW-0378">Hydrolase</keyword>
<keyword evidence="2" id="KW-0479">Metal-binding</keyword>
<dbReference type="RefSeq" id="WP_301190150.1">
    <property type="nucleotide sequence ID" value="NZ_JAPDPJ010000016.1"/>
</dbReference>
<feature type="chain" id="PRO_5042219039" evidence="6">
    <location>
        <begin position="26"/>
        <end position="785"/>
    </location>
</feature>
<dbReference type="InterPro" id="IPR023296">
    <property type="entry name" value="Glyco_hydro_beta-prop_sf"/>
</dbReference>
<dbReference type="Pfam" id="PF04616">
    <property type="entry name" value="Glyco_hydro_43"/>
    <property type="match status" value="1"/>
</dbReference>
<dbReference type="GO" id="GO:0004553">
    <property type="term" value="F:hydrolase activity, hydrolyzing O-glycosyl compounds"/>
    <property type="evidence" value="ECO:0007669"/>
    <property type="project" value="InterPro"/>
</dbReference>
<evidence type="ECO:0000256" key="2">
    <source>
        <dbReference type="ARBA" id="ARBA00022723"/>
    </source>
</evidence>
<dbReference type="InterPro" id="IPR052063">
    <property type="entry name" value="Polysaccharide_Lyase_1"/>
</dbReference>
<evidence type="ECO:0000256" key="1">
    <source>
        <dbReference type="ARBA" id="ARBA00009865"/>
    </source>
</evidence>
<evidence type="ECO:0000256" key="4">
    <source>
        <dbReference type="ARBA" id="ARBA00023180"/>
    </source>
</evidence>
<dbReference type="GO" id="GO:0046872">
    <property type="term" value="F:metal ion binding"/>
    <property type="evidence" value="ECO:0007669"/>
    <property type="project" value="UniProtKB-KW"/>
</dbReference>
<comment type="caution">
    <text evidence="7">The sequence shown here is derived from an EMBL/GenBank/DDBJ whole genome shotgun (WGS) entry which is preliminary data.</text>
</comment>
<name>A0AAE3SEN8_9BACT</name>
<keyword evidence="5" id="KW-0326">Glycosidase</keyword>
<keyword evidence="8" id="KW-1185">Reference proteome</keyword>
<dbReference type="Proteomes" id="UP001209229">
    <property type="component" value="Unassembled WGS sequence"/>
</dbReference>
<sequence>MRLFLPIFLLLINSHLLGQSPSFPAAEGCGKYTSGGRGGRVIYVNNLNDSGPGSLRDALMQQGARIVVFSVDGTIELNSKLVIDNDSITIAGQSAPGDGICIKGYPLYIKANNVIIRYIRARLGDINKIEDDAMGGRDIEQLIIDHCSVSWSVDECLSVYRSKNITVQWCMITQSLSKSSHSKGAHGFGGIWGGSNASFHHNLLAHHSSRNPRFASDGYGPVDFTNNVVFNWGYKAAYGGGRGGKINFVANYYKPGPATSENINSTFYEPAEDGSTSLFISDNVMIWNDSVSRNNWLGVGTKDPVIKMDSPFELIKIKQDKPEEAYAKVLKFAGCSLNRDSYDARIIKDVASGKVSGGEIFGGGNKGIIDSQEEVGGWPLLKKGKAPEDTDKDGMPDEWEKEHGLNANSNLDGSVFSLSKYYTNVEVYLNSIITDKEPNKTILKSCTDTVVTNHYPKEKISNFSKRLEAKGRILETSEYYVWGCAPIFDKDGKVHVFYSRWPKKYGMGGWIHQSEVAHAVADQPEGPYQYVETVIAPRDGYFDATTCHNPHIKYRDGKYYLFYMGNSDKTVFTKRIGLATATSLNGPWIRSDKPILEAGKEGNWDDCCTTNPAVVFPSSGECYLYYKSWNTGNYKSEKGFIRGNRKYGLAIAKNIDSKFKKYKENPIIDFSLHGDNKQVEDANVFIENGEFKMLMRDMGYFNHDVGLIFTSKDGISWSEPEIAWFEAEAYLEEPPAPKHLKRYGRFERPQVLLKDGKPAYLFNAMQGGKYETSTGFVFKINEEQK</sequence>
<dbReference type="Gene3D" id="2.160.20.10">
    <property type="entry name" value="Single-stranded right-handed beta-helix, Pectin lyase-like"/>
    <property type="match status" value="1"/>
</dbReference>
<dbReference type="InterPro" id="IPR012334">
    <property type="entry name" value="Pectin_lyas_fold"/>
</dbReference>
<dbReference type="GO" id="GO:0005975">
    <property type="term" value="P:carbohydrate metabolic process"/>
    <property type="evidence" value="ECO:0007669"/>
    <property type="project" value="InterPro"/>
</dbReference>
<dbReference type="EMBL" id="JAPDPJ010000016">
    <property type="protein sequence ID" value="MCW3786585.1"/>
    <property type="molecule type" value="Genomic_DNA"/>
</dbReference>
<dbReference type="PANTHER" id="PTHR42970">
    <property type="entry name" value="PECTATE LYASE C-RELATED"/>
    <property type="match status" value="1"/>
</dbReference>
<proteinExistence type="inferred from homology"/>
<dbReference type="InterPro" id="IPR006710">
    <property type="entry name" value="Glyco_hydro_43"/>
</dbReference>
<dbReference type="SUPFAM" id="SSF75005">
    <property type="entry name" value="Arabinanase/levansucrase/invertase"/>
    <property type="match status" value="1"/>
</dbReference>
<keyword evidence="6" id="KW-0732">Signal</keyword>
<evidence type="ECO:0000256" key="3">
    <source>
        <dbReference type="ARBA" id="ARBA00022801"/>
    </source>
</evidence>